<evidence type="ECO:0000313" key="1">
    <source>
        <dbReference type="EMBL" id="EQM95257.1"/>
    </source>
</evidence>
<organism evidence="1 2">
    <name type="scientific">Oxalobacter paraformigenes</name>
    <dbReference type="NCBI Taxonomy" id="556268"/>
    <lineage>
        <taxon>Bacteria</taxon>
        <taxon>Pseudomonadati</taxon>
        <taxon>Pseudomonadota</taxon>
        <taxon>Betaproteobacteria</taxon>
        <taxon>Burkholderiales</taxon>
        <taxon>Oxalobacteraceae</taxon>
        <taxon>Oxalobacter</taxon>
    </lineage>
</organism>
<dbReference type="Proteomes" id="UP000003973">
    <property type="component" value="Unassembled WGS sequence"/>
</dbReference>
<keyword evidence="2" id="KW-1185">Reference proteome</keyword>
<proteinExistence type="predicted"/>
<dbReference type="EMBL" id="ACDP02000011">
    <property type="protein sequence ID" value="EQM95257.1"/>
    <property type="molecule type" value="Genomic_DNA"/>
</dbReference>
<gene>
    <name evidence="1" type="ORF">OFAG_02178</name>
</gene>
<protein>
    <submittedName>
        <fullName evidence="1">Uncharacterized protein</fullName>
    </submittedName>
</protein>
<dbReference type="AlphaFoldDB" id="T5LPW1"/>
<evidence type="ECO:0000313" key="2">
    <source>
        <dbReference type="Proteomes" id="UP000003973"/>
    </source>
</evidence>
<name>T5LPW1_9BURK</name>
<dbReference type="HOGENOM" id="CLU_1702505_0_0_4"/>
<comment type="caution">
    <text evidence="1">The sequence shown here is derived from an EMBL/GenBank/DDBJ whole genome shotgun (WGS) entry which is preliminary data.</text>
</comment>
<accession>T5LPW1</accession>
<reference evidence="1" key="1">
    <citation type="submission" date="2011-10" db="EMBL/GenBank/DDBJ databases">
        <title>The Genome Sequence of Oxalobacter formigenes HOxBLS.</title>
        <authorList>
            <consortium name="The Broad Institute Genome Sequencing Platform"/>
            <person name="Earl A."/>
            <person name="Ward D."/>
            <person name="Feldgarden M."/>
            <person name="Gevers D."/>
            <person name="Allison M.J."/>
            <person name="Humphrey S."/>
            <person name="Young S.K."/>
            <person name="Zeng Q."/>
            <person name="Gargeya S."/>
            <person name="Fitzgerald M."/>
            <person name="Haas B."/>
            <person name="Abouelleil A."/>
            <person name="Alvarado L."/>
            <person name="Arachchi H.M."/>
            <person name="Berlin A."/>
            <person name="Brown A."/>
            <person name="Chapman S.B."/>
            <person name="Chen Z."/>
            <person name="Dunbar C."/>
            <person name="Freedman E."/>
            <person name="Gearin G."/>
            <person name="Goldberg J."/>
            <person name="Griggs A."/>
            <person name="Gujja S."/>
            <person name="Heiman D."/>
            <person name="Howarth C."/>
            <person name="Larson L."/>
            <person name="Lui A."/>
            <person name="MacDonald P.J.P."/>
            <person name="Montmayeur A."/>
            <person name="Murphy C."/>
            <person name="Neiman D."/>
            <person name="Pearson M."/>
            <person name="Priest M."/>
            <person name="Roberts A."/>
            <person name="Saif S."/>
            <person name="Shea T."/>
            <person name="Shenoy N."/>
            <person name="Sisk P."/>
            <person name="Stolte C."/>
            <person name="Sykes S."/>
            <person name="Wortman J."/>
            <person name="Nusbaum C."/>
            <person name="Birren B."/>
        </authorList>
    </citation>
    <scope>NUCLEOTIDE SEQUENCE [LARGE SCALE GENOMIC DNA]</scope>
    <source>
        <strain evidence="1">HOxBLS</strain>
    </source>
</reference>
<sequence>MTNWLDCANIRGRMITSISNIPEMHKAFDELHMPPVELAYTVDGSTRPEKSSELMGQYPDFTVCDFVSDCARETDTSFNPQESGFVSSHFKQYPAKPTIMRLQTGPDSVSSRRCRASAASAFLSHSRASGLLTGWPSQPLSWIVASLRMALTVP</sequence>